<keyword evidence="2" id="KW-1185">Reference proteome</keyword>
<dbReference type="Proteomes" id="UP000886998">
    <property type="component" value="Unassembled WGS sequence"/>
</dbReference>
<gene>
    <name evidence="1" type="ORF">TNIN_13741</name>
</gene>
<dbReference type="AlphaFoldDB" id="A0A8X6YEF1"/>
<accession>A0A8X6YEF1</accession>
<protein>
    <submittedName>
        <fullName evidence="1">Uncharacterized protein</fullName>
    </submittedName>
</protein>
<comment type="caution">
    <text evidence="1">The sequence shown here is derived from an EMBL/GenBank/DDBJ whole genome shotgun (WGS) entry which is preliminary data.</text>
</comment>
<reference evidence="1" key="1">
    <citation type="submission" date="2020-08" db="EMBL/GenBank/DDBJ databases">
        <title>Multicomponent nature underlies the extraordinary mechanical properties of spider dragline silk.</title>
        <authorList>
            <person name="Kono N."/>
            <person name="Nakamura H."/>
            <person name="Mori M."/>
            <person name="Yoshida Y."/>
            <person name="Ohtoshi R."/>
            <person name="Malay A.D."/>
            <person name="Moran D.A.P."/>
            <person name="Tomita M."/>
            <person name="Numata K."/>
            <person name="Arakawa K."/>
        </authorList>
    </citation>
    <scope>NUCLEOTIDE SEQUENCE</scope>
</reference>
<organism evidence="1 2">
    <name type="scientific">Trichonephila inaurata madagascariensis</name>
    <dbReference type="NCBI Taxonomy" id="2747483"/>
    <lineage>
        <taxon>Eukaryota</taxon>
        <taxon>Metazoa</taxon>
        <taxon>Ecdysozoa</taxon>
        <taxon>Arthropoda</taxon>
        <taxon>Chelicerata</taxon>
        <taxon>Arachnida</taxon>
        <taxon>Araneae</taxon>
        <taxon>Araneomorphae</taxon>
        <taxon>Entelegynae</taxon>
        <taxon>Araneoidea</taxon>
        <taxon>Nephilidae</taxon>
        <taxon>Trichonephila</taxon>
        <taxon>Trichonephila inaurata</taxon>
    </lineage>
</organism>
<evidence type="ECO:0000313" key="2">
    <source>
        <dbReference type="Proteomes" id="UP000886998"/>
    </source>
</evidence>
<proteinExistence type="predicted"/>
<dbReference type="EMBL" id="BMAV01017567">
    <property type="protein sequence ID" value="GFY69345.1"/>
    <property type="molecule type" value="Genomic_DNA"/>
</dbReference>
<name>A0A8X6YEF1_9ARAC</name>
<evidence type="ECO:0000313" key="1">
    <source>
        <dbReference type="EMBL" id="GFY69345.1"/>
    </source>
</evidence>
<sequence>MGSRNVKRDIQYKKRSSNAIIAEKGRLLSMFVLSGLIRNVAPSQAGPRNVKIEDDERRWLCDSSQRPFPAFSSRLQISLRIAEEHETQYGMLLQGLTVMGASCHARFILFTVTVSERKVLLFSETDRKGWV</sequence>